<evidence type="ECO:0000313" key="8">
    <source>
        <dbReference type="EMBL" id="KAA9393719.1"/>
    </source>
</evidence>
<dbReference type="EMBL" id="SZWF01000015">
    <property type="protein sequence ID" value="KAA9393719.1"/>
    <property type="molecule type" value="Genomic_DNA"/>
</dbReference>
<feature type="domain" description="Histidine kinase/HSP90-like ATPase" evidence="6">
    <location>
        <begin position="291"/>
        <end position="373"/>
    </location>
</feature>
<feature type="region of interest" description="Disordered" evidence="4">
    <location>
        <begin position="350"/>
        <end position="373"/>
    </location>
</feature>
<keyword evidence="2 8" id="KW-0418">Kinase</keyword>
<keyword evidence="5" id="KW-0812">Transmembrane</keyword>
<feature type="transmembrane region" description="Helical" evidence="5">
    <location>
        <begin position="84"/>
        <end position="104"/>
    </location>
</feature>
<keyword evidence="1" id="KW-0808">Transferase</keyword>
<feature type="domain" description="Signal transduction histidine kinase subgroup 3 dimerisation and phosphoacceptor" evidence="7">
    <location>
        <begin position="189"/>
        <end position="253"/>
    </location>
</feature>
<dbReference type="RefSeq" id="WP_158034361.1">
    <property type="nucleotide sequence ID" value="NZ_ML708621.1"/>
</dbReference>
<dbReference type="AlphaFoldDB" id="A0A5J5KVK5"/>
<comment type="caution">
    <text evidence="8">The sequence shown here is derived from an EMBL/GenBank/DDBJ whole genome shotgun (WGS) entry which is preliminary data.</text>
</comment>
<keyword evidence="5" id="KW-0472">Membrane</keyword>
<evidence type="ECO:0000259" key="6">
    <source>
        <dbReference type="Pfam" id="PF02518"/>
    </source>
</evidence>
<dbReference type="PANTHER" id="PTHR24421:SF63">
    <property type="entry name" value="SENSOR HISTIDINE KINASE DESK"/>
    <property type="match status" value="1"/>
</dbReference>
<evidence type="ECO:0000256" key="2">
    <source>
        <dbReference type="ARBA" id="ARBA00022777"/>
    </source>
</evidence>
<evidence type="ECO:0000259" key="7">
    <source>
        <dbReference type="Pfam" id="PF07730"/>
    </source>
</evidence>
<keyword evidence="3" id="KW-0902">Two-component regulatory system</keyword>
<dbReference type="PANTHER" id="PTHR24421">
    <property type="entry name" value="NITRATE/NITRITE SENSOR PROTEIN NARX-RELATED"/>
    <property type="match status" value="1"/>
</dbReference>
<dbReference type="Gene3D" id="1.20.5.1930">
    <property type="match status" value="1"/>
</dbReference>
<organism evidence="8 9">
    <name type="scientific">Kocuria coralli</name>
    <dbReference type="NCBI Taxonomy" id="1461025"/>
    <lineage>
        <taxon>Bacteria</taxon>
        <taxon>Bacillati</taxon>
        <taxon>Actinomycetota</taxon>
        <taxon>Actinomycetes</taxon>
        <taxon>Micrococcales</taxon>
        <taxon>Micrococcaceae</taxon>
        <taxon>Kocuria</taxon>
    </lineage>
</organism>
<evidence type="ECO:0000256" key="5">
    <source>
        <dbReference type="SAM" id="Phobius"/>
    </source>
</evidence>
<dbReference type="Gene3D" id="3.30.565.10">
    <property type="entry name" value="Histidine kinase-like ATPase, C-terminal domain"/>
    <property type="match status" value="1"/>
</dbReference>
<keyword evidence="5" id="KW-1133">Transmembrane helix</keyword>
<protein>
    <submittedName>
        <fullName evidence="8">Sensor histidine kinase</fullName>
    </submittedName>
</protein>
<evidence type="ECO:0000256" key="1">
    <source>
        <dbReference type="ARBA" id="ARBA00022679"/>
    </source>
</evidence>
<proteinExistence type="predicted"/>
<dbReference type="InterPro" id="IPR011712">
    <property type="entry name" value="Sig_transdc_His_kin_sub3_dim/P"/>
</dbReference>
<dbReference type="InterPro" id="IPR003594">
    <property type="entry name" value="HATPase_dom"/>
</dbReference>
<dbReference type="Proteomes" id="UP000325957">
    <property type="component" value="Unassembled WGS sequence"/>
</dbReference>
<feature type="transmembrane region" description="Helical" evidence="5">
    <location>
        <begin position="52"/>
        <end position="72"/>
    </location>
</feature>
<evidence type="ECO:0000256" key="4">
    <source>
        <dbReference type="SAM" id="MobiDB-lite"/>
    </source>
</evidence>
<sequence>MSTSGTTHPAGDPLGRPGDAVSEVVYPAIWLIFLVFPVVSTLQSEAPTGLKVIAGAAILGFAAAYTASWWWTTPIRSLGPTGNTFAWFLGLFLITAAMTPAIGANAMSTGPFLVAVLAFRLRLRLSVPPIVGLCAVYITLALALGDSYVYWVPSMMIGSALLMITISVMINREERATQMTHELQLAHQRETIGRDVHDLLGHSLTVITLKTELARKLVGVDPERAAVELDEVLALSREALGEVRATVGQLRTPEWSAQLASARTALRAARIEASLPPTAVEIPESQNAMLAWCLREAVTNVIRHSQAGRCVVEAGPGRLVVTDDGVGTPQSFLHGNGLRGMAERVEEAGGTLKLGPSPDSPHSTGTRLEVLLP</sequence>
<dbReference type="SUPFAM" id="SSF55874">
    <property type="entry name" value="ATPase domain of HSP90 chaperone/DNA topoisomerase II/histidine kinase"/>
    <property type="match status" value="1"/>
</dbReference>
<dbReference type="CDD" id="cd16917">
    <property type="entry name" value="HATPase_UhpB-NarQ-NarX-like"/>
    <property type="match status" value="1"/>
</dbReference>
<dbReference type="Pfam" id="PF07730">
    <property type="entry name" value="HisKA_3"/>
    <property type="match status" value="1"/>
</dbReference>
<accession>A0A5J5KVK5</accession>
<reference evidence="8 9" key="1">
    <citation type="submission" date="2019-05" db="EMBL/GenBank/DDBJ databases">
        <title>Kocuria coralli sp. nov., a novel actinobacterium isolated from coral reef seawater.</title>
        <authorList>
            <person name="Li J."/>
        </authorList>
    </citation>
    <scope>NUCLEOTIDE SEQUENCE [LARGE SCALE GENOMIC DNA]</scope>
    <source>
        <strain evidence="8 9">SCSIO 13007</strain>
    </source>
</reference>
<dbReference type="GO" id="GO:0000155">
    <property type="term" value="F:phosphorelay sensor kinase activity"/>
    <property type="evidence" value="ECO:0007669"/>
    <property type="project" value="InterPro"/>
</dbReference>
<feature type="transmembrane region" description="Helical" evidence="5">
    <location>
        <begin position="125"/>
        <end position="144"/>
    </location>
</feature>
<dbReference type="GO" id="GO:0016020">
    <property type="term" value="C:membrane"/>
    <property type="evidence" value="ECO:0007669"/>
    <property type="project" value="InterPro"/>
</dbReference>
<name>A0A5J5KVK5_9MICC</name>
<gene>
    <name evidence="8" type="ORF">FCK90_11100</name>
</gene>
<dbReference type="OrthoDB" id="5241784at2"/>
<dbReference type="InterPro" id="IPR050482">
    <property type="entry name" value="Sensor_HK_TwoCompSys"/>
</dbReference>
<dbReference type="GO" id="GO:0046983">
    <property type="term" value="F:protein dimerization activity"/>
    <property type="evidence" value="ECO:0007669"/>
    <property type="project" value="InterPro"/>
</dbReference>
<dbReference type="InterPro" id="IPR036890">
    <property type="entry name" value="HATPase_C_sf"/>
</dbReference>
<keyword evidence="9" id="KW-1185">Reference proteome</keyword>
<feature type="transmembrane region" description="Helical" evidence="5">
    <location>
        <begin position="20"/>
        <end position="40"/>
    </location>
</feature>
<dbReference type="Pfam" id="PF02518">
    <property type="entry name" value="HATPase_c"/>
    <property type="match status" value="1"/>
</dbReference>
<evidence type="ECO:0000313" key="9">
    <source>
        <dbReference type="Proteomes" id="UP000325957"/>
    </source>
</evidence>
<feature type="transmembrane region" description="Helical" evidence="5">
    <location>
        <begin position="150"/>
        <end position="170"/>
    </location>
</feature>
<evidence type="ECO:0000256" key="3">
    <source>
        <dbReference type="ARBA" id="ARBA00023012"/>
    </source>
</evidence>